<accession>A0A0A9F7X6</accession>
<reference evidence="1" key="2">
    <citation type="journal article" date="2015" name="Data Brief">
        <title>Shoot transcriptome of the giant reed, Arundo donax.</title>
        <authorList>
            <person name="Barrero R.A."/>
            <person name="Guerrero F.D."/>
            <person name="Moolhuijzen P."/>
            <person name="Goolsby J.A."/>
            <person name="Tidwell J."/>
            <person name="Bellgard S.E."/>
            <person name="Bellgard M.I."/>
        </authorList>
    </citation>
    <scope>NUCLEOTIDE SEQUENCE</scope>
    <source>
        <tissue evidence="1">Shoot tissue taken approximately 20 cm above the soil surface</tissue>
    </source>
</reference>
<dbReference type="EMBL" id="GBRH01190567">
    <property type="protein sequence ID" value="JAE07329.1"/>
    <property type="molecule type" value="Transcribed_RNA"/>
</dbReference>
<sequence>MNCSENNWKEGALFCIFRPSSPLPQLTSAPTCGTHPQLCNAAQVESSARQLLSPPVPLSSKVPPLAHPVDPLARRPSSLVTSTIIAA</sequence>
<reference evidence="1" key="1">
    <citation type="submission" date="2014-09" db="EMBL/GenBank/DDBJ databases">
        <authorList>
            <person name="Magalhaes I.L.F."/>
            <person name="Oliveira U."/>
            <person name="Santos F.R."/>
            <person name="Vidigal T.H.D.A."/>
            <person name="Brescovit A.D."/>
            <person name="Santos A.J."/>
        </authorList>
    </citation>
    <scope>NUCLEOTIDE SEQUENCE</scope>
    <source>
        <tissue evidence="1">Shoot tissue taken approximately 20 cm above the soil surface</tissue>
    </source>
</reference>
<organism evidence="1">
    <name type="scientific">Arundo donax</name>
    <name type="common">Giant reed</name>
    <name type="synonym">Donax arundinaceus</name>
    <dbReference type="NCBI Taxonomy" id="35708"/>
    <lineage>
        <taxon>Eukaryota</taxon>
        <taxon>Viridiplantae</taxon>
        <taxon>Streptophyta</taxon>
        <taxon>Embryophyta</taxon>
        <taxon>Tracheophyta</taxon>
        <taxon>Spermatophyta</taxon>
        <taxon>Magnoliopsida</taxon>
        <taxon>Liliopsida</taxon>
        <taxon>Poales</taxon>
        <taxon>Poaceae</taxon>
        <taxon>PACMAD clade</taxon>
        <taxon>Arundinoideae</taxon>
        <taxon>Arundineae</taxon>
        <taxon>Arundo</taxon>
    </lineage>
</organism>
<proteinExistence type="predicted"/>
<dbReference type="AlphaFoldDB" id="A0A0A9F7X6"/>
<protein>
    <submittedName>
        <fullName evidence="1">Uncharacterized protein</fullName>
    </submittedName>
</protein>
<name>A0A0A9F7X6_ARUDO</name>
<evidence type="ECO:0000313" key="1">
    <source>
        <dbReference type="EMBL" id="JAE07329.1"/>
    </source>
</evidence>